<proteinExistence type="predicted"/>
<keyword evidence="1" id="KW-0175">Coiled coil</keyword>
<organism evidence="2 3">
    <name type="scientific">Porites lobata</name>
    <dbReference type="NCBI Taxonomy" id="104759"/>
    <lineage>
        <taxon>Eukaryota</taxon>
        <taxon>Metazoa</taxon>
        <taxon>Cnidaria</taxon>
        <taxon>Anthozoa</taxon>
        <taxon>Hexacorallia</taxon>
        <taxon>Scleractinia</taxon>
        <taxon>Fungiina</taxon>
        <taxon>Poritidae</taxon>
        <taxon>Porites</taxon>
    </lineage>
</organism>
<protein>
    <submittedName>
        <fullName evidence="2">Uncharacterized protein</fullName>
    </submittedName>
</protein>
<feature type="coiled-coil region" evidence="1">
    <location>
        <begin position="107"/>
        <end position="168"/>
    </location>
</feature>
<evidence type="ECO:0000313" key="2">
    <source>
        <dbReference type="EMBL" id="CAH3185379.1"/>
    </source>
</evidence>
<accession>A0ABN8S1T5</accession>
<comment type="caution">
    <text evidence="2">The sequence shown here is derived from an EMBL/GenBank/DDBJ whole genome shotgun (WGS) entry which is preliminary data.</text>
</comment>
<name>A0ABN8S1T5_9CNID</name>
<keyword evidence="3" id="KW-1185">Reference proteome</keyword>
<gene>
    <name evidence="2" type="ORF">PLOB_00032544</name>
</gene>
<dbReference type="Proteomes" id="UP001159405">
    <property type="component" value="Unassembled WGS sequence"/>
</dbReference>
<sequence length="284" mass="33171">MKKIDSPDNVSLIKKQLEAQTREHNLLKNQIPNHEQFLKMMDRFEDSLVSLGEMLGHRLSQIKQWLEYLETVEKTNSNASAKTNDSSAMPLSAQKDQVTGDRYKEFLKEQKKRKEDLAAKCKSATKKLNFPDSSHDVIMKKIDSPDNISLIKKQLEAQTREHNLLKNQIPDQEQFLKMMDRFEDSLFSLVETLGHRLSQIKQWLEYLETVKGEITENLLERVTEEGYIIDLKQHQDKENDLCNSNVQVILILKELWIRFREQHCVIITLSSVTHVAIVQSQIKR</sequence>
<evidence type="ECO:0000256" key="1">
    <source>
        <dbReference type="SAM" id="Coils"/>
    </source>
</evidence>
<dbReference type="EMBL" id="CALNXK010000424">
    <property type="protein sequence ID" value="CAH3185379.1"/>
    <property type="molecule type" value="Genomic_DNA"/>
</dbReference>
<evidence type="ECO:0000313" key="3">
    <source>
        <dbReference type="Proteomes" id="UP001159405"/>
    </source>
</evidence>
<reference evidence="2 3" key="1">
    <citation type="submission" date="2022-05" db="EMBL/GenBank/DDBJ databases">
        <authorList>
            <consortium name="Genoscope - CEA"/>
            <person name="William W."/>
        </authorList>
    </citation>
    <scope>NUCLEOTIDE SEQUENCE [LARGE SCALE GENOMIC DNA]</scope>
</reference>